<reference evidence="2" key="1">
    <citation type="submission" date="2018-05" db="EMBL/GenBank/DDBJ databases">
        <authorList>
            <person name="Lanie J.A."/>
            <person name="Ng W.-L."/>
            <person name="Kazmierczak K.M."/>
            <person name="Andrzejewski T.M."/>
            <person name="Davidsen T.M."/>
            <person name="Wayne K.J."/>
            <person name="Tettelin H."/>
            <person name="Glass J.I."/>
            <person name="Rusch D."/>
            <person name="Podicherti R."/>
            <person name="Tsui H.-C.T."/>
            <person name="Winkler M.E."/>
        </authorList>
    </citation>
    <scope>NUCLEOTIDE SEQUENCE</scope>
</reference>
<feature type="non-terminal residue" evidence="2">
    <location>
        <position position="116"/>
    </location>
</feature>
<dbReference type="GO" id="GO:0004764">
    <property type="term" value="F:shikimate 3-dehydrogenase (NADP+) activity"/>
    <property type="evidence" value="ECO:0007669"/>
    <property type="project" value="InterPro"/>
</dbReference>
<dbReference type="GO" id="GO:0019632">
    <property type="term" value="P:shikimate metabolic process"/>
    <property type="evidence" value="ECO:0007669"/>
    <property type="project" value="TreeGrafter"/>
</dbReference>
<dbReference type="GO" id="GO:0009423">
    <property type="term" value="P:chorismate biosynthetic process"/>
    <property type="evidence" value="ECO:0007669"/>
    <property type="project" value="TreeGrafter"/>
</dbReference>
<dbReference type="Gene3D" id="3.40.50.10860">
    <property type="entry name" value="Leucine Dehydrogenase, chain A, domain 1"/>
    <property type="match status" value="1"/>
</dbReference>
<dbReference type="EMBL" id="UINC01165039">
    <property type="protein sequence ID" value="SVD66201.1"/>
    <property type="molecule type" value="Genomic_DNA"/>
</dbReference>
<name>A0A382X7E7_9ZZZZ</name>
<sequence>MHNAAFQACGLDYVYVRFDVAPGSAEAASGGIRGLGLAGVNVTKPLKTEMIPFLDDITEEARQIGSVNTIINRGGVLSGASTDGVGLQRALDAMDTPVSGKRVVILGAGGTARAAC</sequence>
<dbReference type="InterPro" id="IPR013708">
    <property type="entry name" value="Shikimate_DH-bd_N"/>
</dbReference>
<gene>
    <name evidence="2" type="ORF">METZ01_LOCUS419055</name>
</gene>
<organism evidence="2">
    <name type="scientific">marine metagenome</name>
    <dbReference type="NCBI Taxonomy" id="408172"/>
    <lineage>
        <taxon>unclassified sequences</taxon>
        <taxon>metagenomes</taxon>
        <taxon>ecological metagenomes</taxon>
    </lineage>
</organism>
<dbReference type="InterPro" id="IPR046346">
    <property type="entry name" value="Aminoacid_DH-like_N_sf"/>
</dbReference>
<dbReference type="Pfam" id="PF08501">
    <property type="entry name" value="Shikimate_dh_N"/>
    <property type="match status" value="1"/>
</dbReference>
<dbReference type="InterPro" id="IPR022893">
    <property type="entry name" value="Shikimate_DH_fam"/>
</dbReference>
<dbReference type="SUPFAM" id="SSF53223">
    <property type="entry name" value="Aminoacid dehydrogenase-like, N-terminal domain"/>
    <property type="match status" value="1"/>
</dbReference>
<dbReference type="InterPro" id="IPR036291">
    <property type="entry name" value="NAD(P)-bd_dom_sf"/>
</dbReference>
<accession>A0A382X7E7</accession>
<dbReference type="PANTHER" id="PTHR21089">
    <property type="entry name" value="SHIKIMATE DEHYDROGENASE"/>
    <property type="match status" value="1"/>
</dbReference>
<proteinExistence type="predicted"/>
<dbReference type="AlphaFoldDB" id="A0A382X7E7"/>
<evidence type="ECO:0000313" key="2">
    <source>
        <dbReference type="EMBL" id="SVD66201.1"/>
    </source>
</evidence>
<protein>
    <recommendedName>
        <fullName evidence="1">Shikimate dehydrogenase substrate binding N-terminal domain-containing protein</fullName>
    </recommendedName>
</protein>
<feature type="domain" description="Shikimate dehydrogenase substrate binding N-terminal" evidence="1">
    <location>
        <begin position="1"/>
        <end position="70"/>
    </location>
</feature>
<evidence type="ECO:0000259" key="1">
    <source>
        <dbReference type="Pfam" id="PF08501"/>
    </source>
</evidence>
<dbReference type="PANTHER" id="PTHR21089:SF1">
    <property type="entry name" value="BIFUNCTIONAL 3-DEHYDROQUINATE DEHYDRATASE_SHIKIMATE DEHYDROGENASE, CHLOROPLASTIC"/>
    <property type="match status" value="1"/>
</dbReference>
<dbReference type="SUPFAM" id="SSF51735">
    <property type="entry name" value="NAD(P)-binding Rossmann-fold domains"/>
    <property type="match status" value="1"/>
</dbReference>